<dbReference type="PANTHER" id="PTHR33144:SF25">
    <property type="entry name" value="DUF4216 DOMAIN-CONTAINING PROTEIN"/>
    <property type="match status" value="1"/>
</dbReference>
<comment type="caution">
    <text evidence="1">The sequence shown here is derived from an EMBL/GenBank/DDBJ whole genome shotgun (WGS) entry which is preliminary data.</text>
</comment>
<dbReference type="AlphaFoldDB" id="A0A8J5HQU7"/>
<organism evidence="1 2">
    <name type="scientific">Zingiber officinale</name>
    <name type="common">Ginger</name>
    <name type="synonym">Amomum zingiber</name>
    <dbReference type="NCBI Taxonomy" id="94328"/>
    <lineage>
        <taxon>Eukaryota</taxon>
        <taxon>Viridiplantae</taxon>
        <taxon>Streptophyta</taxon>
        <taxon>Embryophyta</taxon>
        <taxon>Tracheophyta</taxon>
        <taxon>Spermatophyta</taxon>
        <taxon>Magnoliopsida</taxon>
        <taxon>Liliopsida</taxon>
        <taxon>Zingiberales</taxon>
        <taxon>Zingiberaceae</taxon>
        <taxon>Zingiber</taxon>
    </lineage>
</organism>
<reference evidence="1 2" key="1">
    <citation type="submission" date="2020-08" db="EMBL/GenBank/DDBJ databases">
        <title>Plant Genome Project.</title>
        <authorList>
            <person name="Zhang R.-G."/>
        </authorList>
    </citation>
    <scope>NUCLEOTIDE SEQUENCE [LARGE SCALE GENOMIC DNA]</scope>
    <source>
        <tissue evidence="1">Rhizome</tissue>
    </source>
</reference>
<accession>A0A8J5HQU7</accession>
<protein>
    <submittedName>
        <fullName evidence="1">Uncharacterized protein</fullName>
    </submittedName>
</protein>
<evidence type="ECO:0000313" key="2">
    <source>
        <dbReference type="Proteomes" id="UP000734854"/>
    </source>
</evidence>
<dbReference type="PANTHER" id="PTHR33144">
    <property type="entry name" value="OS10G0409366 PROTEIN-RELATED"/>
    <property type="match status" value="1"/>
</dbReference>
<sequence length="217" mass="25726">MSSSQSQQRKRGKTIMRDIHALHLDHVLVVEFNERGQPYGNIQLTLVNCIGTIVRNELVFVRHFLDWRKILTNRLNDAWKLVIERFYIPNHHRRVIMQMMGDAWRRWRTEVKVTSYDSNTLLEELVAIQPISHGLTPQTWEVLCNYWKSTEVYSGSLRCAHVIHQCLEDEREKIMTIPRKEKKRKARREEKAEKAAVLDMVFRRCTGCLEDAQVEKI</sequence>
<proteinExistence type="predicted"/>
<evidence type="ECO:0000313" key="1">
    <source>
        <dbReference type="EMBL" id="KAG6531518.1"/>
    </source>
</evidence>
<keyword evidence="2" id="KW-1185">Reference proteome</keyword>
<dbReference type="Proteomes" id="UP000734854">
    <property type="component" value="Unassembled WGS sequence"/>
</dbReference>
<name>A0A8J5HQU7_ZINOF</name>
<gene>
    <name evidence="1" type="ORF">ZIOFF_005332</name>
</gene>
<dbReference type="EMBL" id="JACMSC010000002">
    <property type="protein sequence ID" value="KAG6531518.1"/>
    <property type="molecule type" value="Genomic_DNA"/>
</dbReference>